<dbReference type="GO" id="GO:0051607">
    <property type="term" value="P:defense response to virus"/>
    <property type="evidence" value="ECO:0007669"/>
    <property type="project" value="UniProtKB-KW"/>
</dbReference>
<dbReference type="Proteomes" id="UP000765507">
    <property type="component" value="Unassembled WGS sequence"/>
</dbReference>
<evidence type="ECO:0000256" key="5">
    <source>
        <dbReference type="ARBA" id="ARBA00022525"/>
    </source>
</evidence>
<gene>
    <name evidence="9" type="ORF">G0U57_012261</name>
</gene>
<keyword evidence="6" id="KW-0732">Signal</keyword>
<dbReference type="GO" id="GO:0005615">
    <property type="term" value="C:extracellular space"/>
    <property type="evidence" value="ECO:0007669"/>
    <property type="project" value="UniProtKB-KW"/>
</dbReference>
<dbReference type="GO" id="GO:0006955">
    <property type="term" value="P:immune response"/>
    <property type="evidence" value="ECO:0007669"/>
    <property type="project" value="UniProtKB-ARBA"/>
</dbReference>
<dbReference type="OrthoDB" id="8922121at2759"/>
<dbReference type="Pfam" id="PF00143">
    <property type="entry name" value="Interferon"/>
    <property type="match status" value="1"/>
</dbReference>
<dbReference type="Gene3D" id="1.20.1250.10">
    <property type="match status" value="1"/>
</dbReference>
<dbReference type="GO" id="GO:0005126">
    <property type="term" value="F:cytokine receptor binding"/>
    <property type="evidence" value="ECO:0007669"/>
    <property type="project" value="InterPro"/>
</dbReference>
<organism evidence="9 10">
    <name type="scientific">Chelydra serpentina</name>
    <name type="common">Snapping turtle</name>
    <name type="synonym">Testudo serpentina</name>
    <dbReference type="NCBI Taxonomy" id="8475"/>
    <lineage>
        <taxon>Eukaryota</taxon>
        <taxon>Metazoa</taxon>
        <taxon>Chordata</taxon>
        <taxon>Craniata</taxon>
        <taxon>Vertebrata</taxon>
        <taxon>Euteleostomi</taxon>
        <taxon>Archelosauria</taxon>
        <taxon>Testudinata</taxon>
        <taxon>Testudines</taxon>
        <taxon>Cryptodira</taxon>
        <taxon>Durocryptodira</taxon>
        <taxon>Americhelydia</taxon>
        <taxon>Chelydroidea</taxon>
        <taxon>Chelydridae</taxon>
        <taxon>Chelydra</taxon>
    </lineage>
</organism>
<evidence type="ECO:0000256" key="6">
    <source>
        <dbReference type="ARBA" id="ARBA00022729"/>
    </source>
</evidence>
<evidence type="ECO:0000256" key="2">
    <source>
        <dbReference type="ARBA" id="ARBA00004613"/>
    </source>
</evidence>
<evidence type="ECO:0000256" key="3">
    <source>
        <dbReference type="ARBA" id="ARBA00011033"/>
    </source>
</evidence>
<evidence type="ECO:0000256" key="1">
    <source>
        <dbReference type="ARBA" id="ARBA00002718"/>
    </source>
</evidence>
<dbReference type="SUPFAM" id="SSF47266">
    <property type="entry name" value="4-helical cytokines"/>
    <property type="match status" value="1"/>
</dbReference>
<name>A0A8T1T6C9_CHESE</name>
<keyword evidence="10" id="KW-1185">Reference proteome</keyword>
<evidence type="ECO:0000313" key="10">
    <source>
        <dbReference type="Proteomes" id="UP000765507"/>
    </source>
</evidence>
<evidence type="ECO:0000313" key="9">
    <source>
        <dbReference type="EMBL" id="KAG6936497.1"/>
    </source>
</evidence>
<keyword evidence="8" id="KW-1015">Disulfide bond</keyword>
<keyword evidence="5" id="KW-0964">Secreted</keyword>
<comment type="function">
    <text evidence="1">Has antiviral activities.</text>
</comment>
<dbReference type="GO" id="GO:0005125">
    <property type="term" value="F:cytokine activity"/>
    <property type="evidence" value="ECO:0007669"/>
    <property type="project" value="UniProtKB-KW"/>
</dbReference>
<dbReference type="AlphaFoldDB" id="A0A8T1T6C9"/>
<dbReference type="PANTHER" id="PTHR11691">
    <property type="entry name" value="TYPE I INTERFERON"/>
    <property type="match status" value="1"/>
</dbReference>
<proteinExistence type="inferred from homology"/>
<comment type="caution">
    <text evidence="9">The sequence shown here is derived from an EMBL/GenBank/DDBJ whole genome shotgun (WGS) entry which is preliminary data.</text>
</comment>
<dbReference type="InterPro" id="IPR009079">
    <property type="entry name" value="4_helix_cytokine-like_core"/>
</dbReference>
<keyword evidence="7" id="KW-0051">Antiviral defense</keyword>
<comment type="subcellular location">
    <subcellularLocation>
        <location evidence="2">Secreted</location>
    </subcellularLocation>
</comment>
<dbReference type="EMBL" id="JAHGAV010000032">
    <property type="protein sequence ID" value="KAG6936497.1"/>
    <property type="molecule type" value="Genomic_DNA"/>
</dbReference>
<evidence type="ECO:0000256" key="7">
    <source>
        <dbReference type="ARBA" id="ARBA00023118"/>
    </source>
</evidence>
<comment type="similarity">
    <text evidence="3">Belongs to the alpha/beta interferon family.</text>
</comment>
<evidence type="ECO:0000256" key="4">
    <source>
        <dbReference type="ARBA" id="ARBA00022514"/>
    </source>
</evidence>
<dbReference type="PANTHER" id="PTHR11691:SF73">
    <property type="entry name" value="INTERFERON BETA"/>
    <property type="match status" value="1"/>
</dbReference>
<sequence>MTKETFSNQILKFRVIKKRHSSLRRTLNKLESQGSPHRKRLYKHHHDHLCFLHVCLVLLFSSEISSRLCTMLHFQENKMNKENLERLQKISRNFPSQCINERAAFKPTQNVVQLSVSQKENAKMATQEILQEIFNKNL</sequence>
<accession>A0A8T1T6C9</accession>
<dbReference type="InterPro" id="IPR000471">
    <property type="entry name" value="Interferon_alpha/beta/delta"/>
</dbReference>
<reference evidence="9 10" key="1">
    <citation type="journal article" date="2020" name="G3 (Bethesda)">
        <title>Draft Genome of the Common Snapping Turtle, Chelydra serpentina, a Model for Phenotypic Plasticity in Reptiles.</title>
        <authorList>
            <person name="Das D."/>
            <person name="Singh S.K."/>
            <person name="Bierstedt J."/>
            <person name="Erickson A."/>
            <person name="Galli G.L.J."/>
            <person name="Crossley D.A. 2nd"/>
            <person name="Rhen T."/>
        </authorList>
    </citation>
    <scope>NUCLEOTIDE SEQUENCE [LARGE SCALE GENOMIC DNA]</scope>
    <source>
        <strain evidence="9">KW</strain>
    </source>
</reference>
<evidence type="ECO:0000256" key="8">
    <source>
        <dbReference type="ARBA" id="ARBA00023157"/>
    </source>
</evidence>
<protein>
    <submittedName>
        <fullName evidence="9">Interleukin 6 (Interferon, beta 2)</fullName>
    </submittedName>
</protein>
<keyword evidence="4" id="KW-0202">Cytokine</keyword>